<accession>A0ABY1K309</accession>
<gene>
    <name evidence="1" type="ORF">SAMN05421578_108100</name>
</gene>
<keyword evidence="2" id="KW-1185">Reference proteome</keyword>
<name>A0ABY1K309_9BACL</name>
<evidence type="ECO:0000313" key="1">
    <source>
        <dbReference type="EMBL" id="SIR18559.1"/>
    </source>
</evidence>
<comment type="caution">
    <text evidence="1">The sequence shown here is derived from an EMBL/GenBank/DDBJ whole genome shotgun (WGS) entry which is preliminary data.</text>
</comment>
<reference evidence="1 2" key="1">
    <citation type="submission" date="2017-01" db="EMBL/GenBank/DDBJ databases">
        <authorList>
            <person name="Varghese N."/>
            <person name="Submissions S."/>
        </authorList>
    </citation>
    <scope>NUCLEOTIDE SEQUENCE [LARGE SCALE GENOMIC DNA]</scope>
    <source>
        <strain evidence="1 2">ATCC 23464</strain>
    </source>
</reference>
<dbReference type="Proteomes" id="UP000186666">
    <property type="component" value="Unassembled WGS sequence"/>
</dbReference>
<protein>
    <submittedName>
        <fullName evidence="1">Uncharacterized protein</fullName>
    </submittedName>
</protein>
<evidence type="ECO:0000313" key="2">
    <source>
        <dbReference type="Proteomes" id="UP000186666"/>
    </source>
</evidence>
<dbReference type="EMBL" id="FTNK01000008">
    <property type="protein sequence ID" value="SIR18559.1"/>
    <property type="molecule type" value="Genomic_DNA"/>
</dbReference>
<proteinExistence type="predicted"/>
<organism evidence="1 2">
    <name type="scientific">Paenibacillus macquariensis</name>
    <dbReference type="NCBI Taxonomy" id="948756"/>
    <lineage>
        <taxon>Bacteria</taxon>
        <taxon>Bacillati</taxon>
        <taxon>Bacillota</taxon>
        <taxon>Bacilli</taxon>
        <taxon>Bacillales</taxon>
        <taxon>Paenibacillaceae</taxon>
        <taxon>Paenibacillus</taxon>
    </lineage>
</organism>
<sequence>MLTANLMGVFAIENISIWSMFLIQMLQQESQCVKIRISTLPIEVLIVWTSDFKYKLTECIIN</sequence>